<evidence type="ECO:0000256" key="4">
    <source>
        <dbReference type="ARBA" id="ARBA00022605"/>
    </source>
</evidence>
<dbReference type="InterPro" id="IPR045304">
    <property type="entry name" value="LbH_SAT"/>
</dbReference>
<dbReference type="SUPFAM" id="SSF51161">
    <property type="entry name" value="Trimeric LpxA-like enzymes"/>
    <property type="match status" value="1"/>
</dbReference>
<dbReference type="CDD" id="cd03354">
    <property type="entry name" value="LbH_SAT"/>
    <property type="match status" value="1"/>
</dbReference>
<evidence type="ECO:0000259" key="8">
    <source>
        <dbReference type="SMART" id="SM00971"/>
    </source>
</evidence>
<dbReference type="FunFam" id="2.160.10.10:FF:000002">
    <property type="entry name" value="Serine acetyltransferase"/>
    <property type="match status" value="1"/>
</dbReference>
<dbReference type="AlphaFoldDB" id="A0A498KF96"/>
<dbReference type="InterPro" id="IPR038909">
    <property type="entry name" value="Effector_transcript"/>
</dbReference>
<feature type="region of interest" description="Disordered" evidence="7">
    <location>
        <begin position="630"/>
        <end position="706"/>
    </location>
</feature>
<dbReference type="NCBIfam" id="NF041874">
    <property type="entry name" value="EPS_EpsC"/>
    <property type="match status" value="1"/>
</dbReference>
<keyword evidence="5" id="KW-0808">Transferase</keyword>
<dbReference type="InterPro" id="IPR005881">
    <property type="entry name" value="Ser_O-AcTrfase"/>
</dbReference>
<dbReference type="GO" id="GO:0006535">
    <property type="term" value="P:cysteine biosynthetic process from serine"/>
    <property type="evidence" value="ECO:0007669"/>
    <property type="project" value="InterPro"/>
</dbReference>
<evidence type="ECO:0000313" key="10">
    <source>
        <dbReference type="Proteomes" id="UP000290289"/>
    </source>
</evidence>
<reference evidence="9 10" key="1">
    <citation type="submission" date="2018-10" db="EMBL/GenBank/DDBJ databases">
        <title>A high-quality apple genome assembly.</title>
        <authorList>
            <person name="Hu J."/>
        </authorList>
    </citation>
    <scope>NUCLEOTIDE SEQUENCE [LARGE SCALE GENOMIC DNA]</scope>
    <source>
        <strain evidence="10">cv. HFTH1</strain>
        <tissue evidence="9">Young leaf</tissue>
    </source>
</reference>
<dbReference type="SMART" id="SM00971">
    <property type="entry name" value="SATase_N"/>
    <property type="match status" value="1"/>
</dbReference>
<dbReference type="InterPro" id="IPR053376">
    <property type="entry name" value="Serine_acetyltransferase"/>
</dbReference>
<dbReference type="UniPathway" id="UPA00136">
    <property type="reaction ID" value="UER00199"/>
</dbReference>
<dbReference type="STRING" id="3750.A0A498KF96"/>
<dbReference type="Gene3D" id="1.10.3130.10">
    <property type="entry name" value="serine acetyltransferase, domain 1"/>
    <property type="match status" value="1"/>
</dbReference>
<dbReference type="InterPro" id="IPR042122">
    <property type="entry name" value="Ser_AcTrfase_N_sf"/>
</dbReference>
<sequence>MVAGNSTVAVSRLKREDCKRTKHDSHFSNWKILVGPSDWEDHSLGKEGAERYRVHNLPKKESPGVYELGISVSRTSLGREIGKLNPDYIVPVYLGQADNVRTRLQQYGRSGSHLGNGSVTGHPTDCVRKEKGPGLFVEILSRGYPIVYRWAPMENKSNALITETQLLDTFDYAWNTTINGARRPDDVLRKLKKISSSTTQFANIAQKLLPFSQKKVGIRIESSKPISTGDKFGVYDDREIHNSPFQVFKLGRSQPRLVSYRSITEENTSIICGVVVGDDSVCRTAPVPGRRRCAEHKGMRINGSIRVGISNSNVDSQCRIISSHDPVELPPVEVPASEIFVPICGFILADGSPCGSHPIQGRKRCAEWSSDAEWEAWVWTQIKAEARGDAESEPALASYLYSTILSHSSLERSLSFHLGNKLCSSTLLSTLLYDLFLNTFSSDPSLRAAAVADLCAAHERDPACVSFSHCLLNYKGFLACQAHRVAHKLWIQNRRPLALALHSRIADVFAVDIHPAARIGKGVLFDHATGVVVGETAVIGNNVSILHHVTLGGTGKAGGDRHPKIGDGVLIGASATILGNVKIGEGAKIGAGSVVLIDVPPRTTAVGNPARLLFLNPTLSSVFKIQSSCSLNSSPPKPLCTSVVPSANNPRVHRRRNGSSPPQPTTSRANSQYKTQPLRKDNRTQQPNELNVNRNESNTQNVTPLRTNTKDVDLMRLCEEGKVGEALEFMGRGVSADYGVFCVLLESCDGLKSLEVGRKVHEFLRQSPFRGDI</sequence>
<feature type="domain" description="Serine acetyltransferase N-terminal" evidence="8">
    <location>
        <begin position="378"/>
        <end position="482"/>
    </location>
</feature>
<keyword evidence="6" id="KW-0012">Acyltransferase</keyword>
<evidence type="ECO:0000256" key="2">
    <source>
        <dbReference type="ARBA" id="ARBA00007274"/>
    </source>
</evidence>
<evidence type="ECO:0000313" key="9">
    <source>
        <dbReference type="EMBL" id="RXI06047.1"/>
    </source>
</evidence>
<feature type="compositionally biased region" description="Polar residues" evidence="7">
    <location>
        <begin position="665"/>
        <end position="675"/>
    </location>
</feature>
<feature type="compositionally biased region" description="Polar residues" evidence="7">
    <location>
        <begin position="684"/>
        <end position="706"/>
    </location>
</feature>
<protein>
    <recommendedName>
        <fullName evidence="3">serine O-acetyltransferase</fullName>
        <ecNumber evidence="3">2.3.1.30</ecNumber>
    </recommendedName>
</protein>
<dbReference type="Pfam" id="PF19239">
    <property type="entry name" value="GIY_YIG_domain"/>
    <property type="match status" value="1"/>
</dbReference>
<comment type="pathway">
    <text evidence="1">Amino-acid biosynthesis; L-cysteine biosynthesis; L-cysteine from L-serine: step 1/2.</text>
</comment>
<accession>A0A498KF96</accession>
<dbReference type="PROSITE" id="PS00101">
    <property type="entry name" value="HEXAPEP_TRANSFERASES"/>
    <property type="match status" value="1"/>
</dbReference>
<dbReference type="EMBL" id="RDQH01000328">
    <property type="protein sequence ID" value="RXI06047.1"/>
    <property type="molecule type" value="Genomic_DNA"/>
</dbReference>
<dbReference type="PANTHER" id="PTHR35133:SF1">
    <property type="entry name" value="PROTEIN EFFECTOR OF TRANSCRIPTION 2-RELATED"/>
    <property type="match status" value="1"/>
</dbReference>
<dbReference type="EC" id="2.3.1.30" evidence="3"/>
<dbReference type="PANTHER" id="PTHR35133">
    <property type="entry name" value="PROTEIN EFFECTOR OF TRANSCRIPTION 2-RELATED"/>
    <property type="match status" value="1"/>
</dbReference>
<dbReference type="Gene3D" id="2.160.10.10">
    <property type="entry name" value="Hexapeptide repeat proteins"/>
    <property type="match status" value="1"/>
</dbReference>
<dbReference type="GO" id="GO:0006355">
    <property type="term" value="P:regulation of DNA-templated transcription"/>
    <property type="evidence" value="ECO:0007669"/>
    <property type="project" value="InterPro"/>
</dbReference>
<dbReference type="InterPro" id="IPR001451">
    <property type="entry name" value="Hexapep"/>
</dbReference>
<evidence type="ECO:0000256" key="7">
    <source>
        <dbReference type="SAM" id="MobiDB-lite"/>
    </source>
</evidence>
<evidence type="ECO:0000256" key="3">
    <source>
        <dbReference type="ARBA" id="ARBA00013266"/>
    </source>
</evidence>
<comment type="similarity">
    <text evidence="2">Belongs to the transferase hexapeptide repeat family.</text>
</comment>
<dbReference type="Pfam" id="PF06426">
    <property type="entry name" value="SATase_N"/>
    <property type="match status" value="1"/>
</dbReference>
<comment type="caution">
    <text evidence="9">The sequence shown here is derived from an EMBL/GenBank/DDBJ whole genome shotgun (WGS) entry which is preliminary data.</text>
</comment>
<dbReference type="InterPro" id="IPR011004">
    <property type="entry name" value="Trimer_LpxA-like_sf"/>
</dbReference>
<keyword evidence="4" id="KW-0028">Amino-acid biosynthesis</keyword>
<evidence type="ECO:0000256" key="5">
    <source>
        <dbReference type="ARBA" id="ARBA00022679"/>
    </source>
</evidence>
<dbReference type="GO" id="GO:0003677">
    <property type="term" value="F:DNA binding"/>
    <property type="evidence" value="ECO:0007669"/>
    <property type="project" value="InterPro"/>
</dbReference>
<name>A0A498KF96_MALDO</name>
<dbReference type="InterPro" id="IPR010493">
    <property type="entry name" value="Ser_AcTrfase_N"/>
</dbReference>
<proteinExistence type="inferred from homology"/>
<organism evidence="9 10">
    <name type="scientific">Malus domestica</name>
    <name type="common">Apple</name>
    <name type="synonym">Pyrus malus</name>
    <dbReference type="NCBI Taxonomy" id="3750"/>
    <lineage>
        <taxon>Eukaryota</taxon>
        <taxon>Viridiplantae</taxon>
        <taxon>Streptophyta</taxon>
        <taxon>Embryophyta</taxon>
        <taxon>Tracheophyta</taxon>
        <taxon>Spermatophyta</taxon>
        <taxon>Magnoliopsida</taxon>
        <taxon>eudicotyledons</taxon>
        <taxon>Gunneridae</taxon>
        <taxon>Pentapetalae</taxon>
        <taxon>rosids</taxon>
        <taxon>fabids</taxon>
        <taxon>Rosales</taxon>
        <taxon>Rosaceae</taxon>
        <taxon>Amygdaloideae</taxon>
        <taxon>Maleae</taxon>
        <taxon>Malus</taxon>
    </lineage>
</organism>
<dbReference type="Proteomes" id="UP000290289">
    <property type="component" value="Chromosome 2"/>
</dbReference>
<dbReference type="Pfam" id="PF00132">
    <property type="entry name" value="Hexapep"/>
    <property type="match status" value="1"/>
</dbReference>
<dbReference type="InterPro" id="IPR018357">
    <property type="entry name" value="Hexapep_transf_CS"/>
</dbReference>
<evidence type="ECO:0000256" key="6">
    <source>
        <dbReference type="ARBA" id="ARBA00023315"/>
    </source>
</evidence>
<dbReference type="GO" id="GO:0005737">
    <property type="term" value="C:cytoplasm"/>
    <property type="evidence" value="ECO:0007669"/>
    <property type="project" value="InterPro"/>
</dbReference>
<dbReference type="GO" id="GO:0009001">
    <property type="term" value="F:serine O-acetyltransferase activity"/>
    <property type="evidence" value="ECO:0007669"/>
    <property type="project" value="UniProtKB-EC"/>
</dbReference>
<gene>
    <name evidence="9" type="ORF">DVH24_018089</name>
</gene>
<dbReference type="NCBIfam" id="TIGR01172">
    <property type="entry name" value="cysE"/>
    <property type="match status" value="1"/>
</dbReference>
<keyword evidence="10" id="KW-1185">Reference proteome</keyword>
<evidence type="ECO:0000256" key="1">
    <source>
        <dbReference type="ARBA" id="ARBA00004876"/>
    </source>
</evidence>